<evidence type="ECO:0000256" key="4">
    <source>
        <dbReference type="ARBA" id="ARBA00022729"/>
    </source>
</evidence>
<comment type="subcellular location">
    <subcellularLocation>
        <location evidence="1">Cell envelope</location>
    </subcellularLocation>
</comment>
<evidence type="ECO:0000313" key="10">
    <source>
        <dbReference type="Proteomes" id="UP000198948"/>
    </source>
</evidence>
<dbReference type="Pfam" id="PF00746">
    <property type="entry name" value="Gram_pos_anchor"/>
    <property type="match status" value="1"/>
</dbReference>
<evidence type="ECO:0000259" key="8">
    <source>
        <dbReference type="Pfam" id="PF00746"/>
    </source>
</evidence>
<organism evidence="9 10">
    <name type="scientific">Isobaculum melis</name>
    <dbReference type="NCBI Taxonomy" id="142588"/>
    <lineage>
        <taxon>Bacteria</taxon>
        <taxon>Bacillati</taxon>
        <taxon>Bacillota</taxon>
        <taxon>Bacilli</taxon>
        <taxon>Lactobacillales</taxon>
        <taxon>Carnobacteriaceae</taxon>
        <taxon>Isobaculum</taxon>
    </lineage>
</organism>
<dbReference type="InterPro" id="IPR019931">
    <property type="entry name" value="LPXTG_anchor"/>
</dbReference>
<dbReference type="Pfam" id="PF09479">
    <property type="entry name" value="Flg_new"/>
    <property type="match status" value="1"/>
</dbReference>
<evidence type="ECO:0000256" key="7">
    <source>
        <dbReference type="SAM" id="Phobius"/>
    </source>
</evidence>
<keyword evidence="3" id="KW-0964">Secreted</keyword>
<protein>
    <submittedName>
        <fullName evidence="9">LPXTG-motif cell wall anchor domain-containing protein/Listeria/Bacterioides repeat-containing protein</fullName>
    </submittedName>
</protein>
<evidence type="ECO:0000256" key="1">
    <source>
        <dbReference type="ARBA" id="ARBA00004196"/>
    </source>
</evidence>
<dbReference type="EMBL" id="FOHA01000026">
    <property type="protein sequence ID" value="SES06722.1"/>
    <property type="molecule type" value="Genomic_DNA"/>
</dbReference>
<dbReference type="NCBIfam" id="TIGR02543">
    <property type="entry name" value="List_Bact_rpt"/>
    <property type="match status" value="1"/>
</dbReference>
<evidence type="ECO:0000256" key="6">
    <source>
        <dbReference type="SAM" id="MobiDB-lite"/>
    </source>
</evidence>
<reference evidence="9 10" key="1">
    <citation type="submission" date="2016-10" db="EMBL/GenBank/DDBJ databases">
        <authorList>
            <person name="de Groot N.N."/>
        </authorList>
    </citation>
    <scope>NUCLEOTIDE SEQUENCE [LARGE SCALE GENOMIC DNA]</scope>
    <source>
        <strain evidence="9 10">DSM 13760</strain>
    </source>
</reference>
<name>A0A1H9UBL6_9LACT</name>
<dbReference type="AlphaFoldDB" id="A0A1H9UBL6"/>
<keyword evidence="7" id="KW-0812">Transmembrane</keyword>
<proteinExistence type="predicted"/>
<keyword evidence="10" id="KW-1185">Reference proteome</keyword>
<dbReference type="Gene3D" id="2.60.40.4270">
    <property type="entry name" value="Listeria-Bacteroides repeat domain"/>
    <property type="match status" value="1"/>
</dbReference>
<dbReference type="GO" id="GO:0030313">
    <property type="term" value="C:cell envelope"/>
    <property type="evidence" value="ECO:0007669"/>
    <property type="project" value="UniProtKB-SubCell"/>
</dbReference>
<keyword evidence="7" id="KW-0472">Membrane</keyword>
<feature type="transmembrane region" description="Helical" evidence="7">
    <location>
        <begin position="486"/>
        <end position="503"/>
    </location>
</feature>
<keyword evidence="4" id="KW-0732">Signal</keyword>
<dbReference type="NCBIfam" id="TIGR01167">
    <property type="entry name" value="LPXTG_anchor"/>
    <property type="match status" value="1"/>
</dbReference>
<feature type="region of interest" description="Disordered" evidence="6">
    <location>
        <begin position="443"/>
        <end position="473"/>
    </location>
</feature>
<keyword evidence="5" id="KW-0572">Peptidoglycan-anchor</keyword>
<dbReference type="InterPro" id="IPR042229">
    <property type="entry name" value="Listeria/Bacterioides_rpt_sf"/>
</dbReference>
<feature type="domain" description="Gram-positive cocci surface proteins LPxTG" evidence="8">
    <location>
        <begin position="472"/>
        <end position="509"/>
    </location>
</feature>
<dbReference type="Proteomes" id="UP000198948">
    <property type="component" value="Unassembled WGS sequence"/>
</dbReference>
<evidence type="ECO:0000256" key="2">
    <source>
        <dbReference type="ARBA" id="ARBA00022512"/>
    </source>
</evidence>
<dbReference type="InterPro" id="IPR013378">
    <property type="entry name" value="InlB-like_B-rpt"/>
</dbReference>
<evidence type="ECO:0000256" key="3">
    <source>
        <dbReference type="ARBA" id="ARBA00022525"/>
    </source>
</evidence>
<evidence type="ECO:0000313" key="9">
    <source>
        <dbReference type="EMBL" id="SES06722.1"/>
    </source>
</evidence>
<dbReference type="STRING" id="142588.SAMN04488559_1267"/>
<keyword evidence="7" id="KW-1133">Transmembrane helix</keyword>
<gene>
    <name evidence="9" type="ORF">SAMN04488559_1267</name>
</gene>
<sequence>MLVSFFSMGLSSVSANTTMNHHLGTSVEEADITIQPDIVTNLLLDQTGNDLSQIAKDHVLYNLKSVDITRYRQKIVVEYYTGDYNASSFIGSDSGYADYEDGIASYIMSIPEINAAFNQNIPTTNKLVNLDPAKAGSFGYVGSYLENGDTLTVKVLATAIKTYPISVTFYQNKQDVLNPNPLGMTFTELDAATSDYWRVYQLSTSVSGVVGQTFDIRTIGRIADTYTAGSRTGNLAYFGRYDANNAFGEETTFTIGNEAPQRLELGGFYYKDDIGSPVKSPGFASAMSSGASIGFTGKDVTWKNSEVTESLTLDDEAAKTKLAAYPFNLDGDPFDTPEYVLYWLDDNWMLGHRLALDYYYDEGTPIIQYYTVSFESNGGNAIDPIANVEEKTSITAPEKPLRSGFVFDGWYQDAALTTPWNFETDVVTSDLTLYAKWSEEAAVVPETTPEKEDPINDATPEAETATSKTEAEKKTLPLTAEMQTPSLLLVGCLLITSFLVIHYKKRNKVS</sequence>
<accession>A0A1H9UBL6</accession>
<keyword evidence="2" id="KW-0134">Cell wall</keyword>
<dbReference type="OrthoDB" id="663332at2"/>
<feature type="compositionally biased region" description="Low complexity" evidence="6">
    <location>
        <begin position="458"/>
        <end position="468"/>
    </location>
</feature>
<evidence type="ECO:0000256" key="5">
    <source>
        <dbReference type="ARBA" id="ARBA00023088"/>
    </source>
</evidence>
<dbReference type="RefSeq" id="WP_092654015.1">
    <property type="nucleotide sequence ID" value="NZ_FOHA01000026.1"/>
</dbReference>